<evidence type="ECO:0000313" key="9">
    <source>
        <dbReference type="EMBL" id="KAF2218977.1"/>
    </source>
</evidence>
<dbReference type="OrthoDB" id="1470350at2759"/>
<proteinExistence type="inferred from homology"/>
<dbReference type="AlphaFoldDB" id="A0A6A6FZT5"/>
<evidence type="ECO:0000256" key="8">
    <source>
        <dbReference type="SAM" id="SignalP"/>
    </source>
</evidence>
<sequence>MVPTTLHLIPFWKTFLMVLLLPKPIPGIPYRSAAVRNIFGDIPDLLDGTSRSGKTYMQWIQEQMRELQTPIMQVFIRPFSKPVIILGDFRESQDILMRSKDWDRSDMLGEVMNGLLPDHHLGQPTNATWKAHRNLLHNLMSPGFLNNVAAPGVHRAVSVLISLWILKAKLAAGKPFSAQDDIYTTALDGVNAFAFGSEFEYNATRPKLEVLQSIAQDSVDPMLDAAASENVEEAMDFPEAELPEVIRATLDLTAAVEEVQGSPVVWLKWILVKLRPHLRKALTIKDKYIRKELSQALEHMKREETCDQERNAEGDPRVRSAIDHMVQREKDLATKENREPQFFSSKMMVETFGFVIGGHDTTSTTVLWGLKKLADNQESQSLLRSALQRCYTRARSENRGPSVDEITTTNIPYLDAVIEEILRHSGTTPALDRQAVVDTTVLGYPIPKGTLLLMLTGGPSLRSPGFEIDEARRSESCQGAKRQGKTRNEWDNRDIDSFRPERWLVPLGDGKVGLHQDGEFDSGAGPMLAFGLGIRGCFGRRLGYLELKIIFALIVWNFELLPCPKDLSGYSCKMGVTTKPKDTYVRLKRVILA</sequence>
<evidence type="ECO:0000256" key="2">
    <source>
        <dbReference type="ARBA" id="ARBA00010617"/>
    </source>
</evidence>
<comment type="cofactor">
    <cofactor evidence="1 5">
        <name>heme</name>
        <dbReference type="ChEBI" id="CHEBI:30413"/>
    </cofactor>
</comment>
<dbReference type="Gene3D" id="1.10.630.10">
    <property type="entry name" value="Cytochrome P450"/>
    <property type="match status" value="1"/>
</dbReference>
<dbReference type="GO" id="GO:0020037">
    <property type="term" value="F:heme binding"/>
    <property type="evidence" value="ECO:0007669"/>
    <property type="project" value="InterPro"/>
</dbReference>
<dbReference type="EMBL" id="ML992522">
    <property type="protein sequence ID" value="KAF2218977.1"/>
    <property type="molecule type" value="Genomic_DNA"/>
</dbReference>
<evidence type="ECO:0000256" key="7">
    <source>
        <dbReference type="SAM" id="MobiDB-lite"/>
    </source>
</evidence>
<dbReference type="GO" id="GO:0016705">
    <property type="term" value="F:oxidoreductase activity, acting on paired donors, with incorporation or reduction of molecular oxygen"/>
    <property type="evidence" value="ECO:0007669"/>
    <property type="project" value="InterPro"/>
</dbReference>
<dbReference type="InterPro" id="IPR001128">
    <property type="entry name" value="Cyt_P450"/>
</dbReference>
<dbReference type="InterPro" id="IPR036396">
    <property type="entry name" value="Cyt_P450_sf"/>
</dbReference>
<keyword evidence="5 6" id="KW-0349">Heme</keyword>
<dbReference type="InterPro" id="IPR050121">
    <property type="entry name" value="Cytochrome_P450_monoxygenase"/>
</dbReference>
<dbReference type="SUPFAM" id="SSF48264">
    <property type="entry name" value="Cytochrome P450"/>
    <property type="match status" value="1"/>
</dbReference>
<feature type="binding site" description="axial binding residue" evidence="5">
    <location>
        <position position="537"/>
    </location>
    <ligand>
        <name>heme</name>
        <dbReference type="ChEBI" id="CHEBI:30413"/>
    </ligand>
    <ligandPart>
        <name>Fe</name>
        <dbReference type="ChEBI" id="CHEBI:18248"/>
    </ligandPart>
</feature>
<dbReference type="PRINTS" id="PR00385">
    <property type="entry name" value="P450"/>
</dbReference>
<dbReference type="PANTHER" id="PTHR24305:SF232">
    <property type="entry name" value="P450, PUTATIVE (EUROFUNG)-RELATED"/>
    <property type="match status" value="1"/>
</dbReference>
<keyword evidence="10" id="KW-1185">Reference proteome</keyword>
<reference evidence="10" key="1">
    <citation type="journal article" date="2020" name="Stud. Mycol.">
        <title>101 Dothideomycetes genomes: A test case for predicting lifestyles and emergence of pathogens.</title>
        <authorList>
            <person name="Haridas S."/>
            <person name="Albert R."/>
            <person name="Binder M."/>
            <person name="Bloem J."/>
            <person name="LaButti K."/>
            <person name="Salamov A."/>
            <person name="Andreopoulos B."/>
            <person name="Baker S."/>
            <person name="Barry K."/>
            <person name="Bills G."/>
            <person name="Bluhm B."/>
            <person name="Cannon C."/>
            <person name="Castanera R."/>
            <person name="Culley D."/>
            <person name="Daum C."/>
            <person name="Ezra D."/>
            <person name="Gonzalez J."/>
            <person name="Henrissat B."/>
            <person name="Kuo A."/>
            <person name="Liang C."/>
            <person name="Lipzen A."/>
            <person name="Lutzoni F."/>
            <person name="Magnuson J."/>
            <person name="Mondo S."/>
            <person name="Nolan M."/>
            <person name="Ohm R."/>
            <person name="Pangilinan J."/>
            <person name="Park H.-J."/>
            <person name="Ramirez L."/>
            <person name="Alfaro M."/>
            <person name="Sun H."/>
            <person name="Tritt A."/>
            <person name="Yoshinaga Y."/>
            <person name="Zwiers L.-H."/>
            <person name="Turgeon B."/>
            <person name="Goodwin S."/>
            <person name="Spatafora J."/>
            <person name="Crous P."/>
            <person name="Grigoriev I."/>
        </authorList>
    </citation>
    <scope>NUCLEOTIDE SEQUENCE [LARGE SCALE GENOMIC DNA]</scope>
    <source>
        <strain evidence="10">CECT 20119</strain>
    </source>
</reference>
<keyword evidence="8" id="KW-0732">Signal</keyword>
<name>A0A6A6FZT5_9PEZI</name>
<evidence type="ECO:0000256" key="6">
    <source>
        <dbReference type="RuleBase" id="RU000461"/>
    </source>
</evidence>
<feature type="chain" id="PRO_5025397645" evidence="8">
    <location>
        <begin position="28"/>
        <end position="593"/>
    </location>
</feature>
<evidence type="ECO:0000256" key="5">
    <source>
        <dbReference type="PIRSR" id="PIRSR602403-1"/>
    </source>
</evidence>
<comment type="similarity">
    <text evidence="2 6">Belongs to the cytochrome P450 family.</text>
</comment>
<keyword evidence="6" id="KW-0560">Oxidoreductase</keyword>
<evidence type="ECO:0000256" key="3">
    <source>
        <dbReference type="ARBA" id="ARBA00022723"/>
    </source>
</evidence>
<dbReference type="GO" id="GO:0004497">
    <property type="term" value="F:monooxygenase activity"/>
    <property type="evidence" value="ECO:0007669"/>
    <property type="project" value="UniProtKB-KW"/>
</dbReference>
<organism evidence="9 10">
    <name type="scientific">Elsinoe ampelina</name>
    <dbReference type="NCBI Taxonomy" id="302913"/>
    <lineage>
        <taxon>Eukaryota</taxon>
        <taxon>Fungi</taxon>
        <taxon>Dikarya</taxon>
        <taxon>Ascomycota</taxon>
        <taxon>Pezizomycotina</taxon>
        <taxon>Dothideomycetes</taxon>
        <taxon>Dothideomycetidae</taxon>
        <taxon>Myriangiales</taxon>
        <taxon>Elsinoaceae</taxon>
        <taxon>Elsinoe</taxon>
    </lineage>
</organism>
<dbReference type="PANTHER" id="PTHR24305">
    <property type="entry name" value="CYTOCHROME P450"/>
    <property type="match status" value="1"/>
</dbReference>
<evidence type="ECO:0000313" key="10">
    <source>
        <dbReference type="Proteomes" id="UP000799538"/>
    </source>
</evidence>
<feature type="region of interest" description="Disordered" evidence="7">
    <location>
        <begin position="472"/>
        <end position="491"/>
    </location>
</feature>
<dbReference type="PROSITE" id="PS00086">
    <property type="entry name" value="CYTOCHROME_P450"/>
    <property type="match status" value="1"/>
</dbReference>
<keyword evidence="4 5" id="KW-0408">Iron</keyword>
<accession>A0A6A6FZT5</accession>
<dbReference type="GO" id="GO:0005506">
    <property type="term" value="F:iron ion binding"/>
    <property type="evidence" value="ECO:0007669"/>
    <property type="project" value="InterPro"/>
</dbReference>
<evidence type="ECO:0000256" key="4">
    <source>
        <dbReference type="ARBA" id="ARBA00023004"/>
    </source>
</evidence>
<feature type="signal peptide" evidence="8">
    <location>
        <begin position="1"/>
        <end position="27"/>
    </location>
</feature>
<dbReference type="InterPro" id="IPR017972">
    <property type="entry name" value="Cyt_P450_CS"/>
</dbReference>
<dbReference type="PRINTS" id="PR00465">
    <property type="entry name" value="EP450IV"/>
</dbReference>
<dbReference type="Proteomes" id="UP000799538">
    <property type="component" value="Unassembled WGS sequence"/>
</dbReference>
<gene>
    <name evidence="9" type="ORF">BDZ85DRAFT_306773</name>
</gene>
<protein>
    <submittedName>
        <fullName evidence="9">Cytochrome P450</fullName>
    </submittedName>
</protein>
<keyword evidence="6" id="KW-0503">Monooxygenase</keyword>
<dbReference type="Pfam" id="PF00067">
    <property type="entry name" value="p450"/>
    <property type="match status" value="2"/>
</dbReference>
<dbReference type="InterPro" id="IPR002403">
    <property type="entry name" value="Cyt_P450_E_grp-IV"/>
</dbReference>
<keyword evidence="3 5" id="KW-0479">Metal-binding</keyword>
<evidence type="ECO:0000256" key="1">
    <source>
        <dbReference type="ARBA" id="ARBA00001971"/>
    </source>
</evidence>